<organism evidence="2 3">
    <name type="scientific">Pseudomassariella vexata</name>
    <dbReference type="NCBI Taxonomy" id="1141098"/>
    <lineage>
        <taxon>Eukaryota</taxon>
        <taxon>Fungi</taxon>
        <taxon>Dikarya</taxon>
        <taxon>Ascomycota</taxon>
        <taxon>Pezizomycotina</taxon>
        <taxon>Sordariomycetes</taxon>
        <taxon>Xylariomycetidae</taxon>
        <taxon>Amphisphaeriales</taxon>
        <taxon>Pseudomassariaceae</taxon>
        <taxon>Pseudomassariella</taxon>
    </lineage>
</organism>
<feature type="region of interest" description="Disordered" evidence="1">
    <location>
        <begin position="1"/>
        <end position="75"/>
    </location>
</feature>
<gene>
    <name evidence="2" type="ORF">BCR38DRAFT_405019</name>
</gene>
<proteinExistence type="predicted"/>
<feature type="compositionally biased region" description="Basic and acidic residues" evidence="1">
    <location>
        <begin position="48"/>
        <end position="59"/>
    </location>
</feature>
<protein>
    <submittedName>
        <fullName evidence="2">Uncharacterized protein</fullName>
    </submittedName>
</protein>
<name>A0A1Y2EME9_9PEZI</name>
<dbReference type="EMBL" id="MCFJ01000001">
    <property type="protein sequence ID" value="ORY72005.1"/>
    <property type="molecule type" value="Genomic_DNA"/>
</dbReference>
<comment type="caution">
    <text evidence="2">The sequence shown here is derived from an EMBL/GenBank/DDBJ whole genome shotgun (WGS) entry which is preliminary data.</text>
</comment>
<accession>A0A1Y2EME9</accession>
<dbReference type="InParanoid" id="A0A1Y2EME9"/>
<dbReference type="Proteomes" id="UP000193689">
    <property type="component" value="Unassembled WGS sequence"/>
</dbReference>
<sequence length="138" mass="15667">MAHEHDAQQETVGPADPLTEANAIGNSESALPVSAAAGDEEIDLEESEEKRTEREEVRRTQSHTTDISTVTRAATSAFDKNCETKKSWYKTPNPLRWGRIPPVPEKREESREYKAGFFSKLTFQWMAPLMNVRELEFV</sequence>
<reference evidence="2 3" key="1">
    <citation type="submission" date="2016-07" db="EMBL/GenBank/DDBJ databases">
        <title>Pervasive Adenine N6-methylation of Active Genes in Fungi.</title>
        <authorList>
            <consortium name="DOE Joint Genome Institute"/>
            <person name="Mondo S.J."/>
            <person name="Dannebaum R.O."/>
            <person name="Kuo R.C."/>
            <person name="Labutti K."/>
            <person name="Haridas S."/>
            <person name="Kuo A."/>
            <person name="Salamov A."/>
            <person name="Ahrendt S.R."/>
            <person name="Lipzen A."/>
            <person name="Sullivan W."/>
            <person name="Andreopoulos W.B."/>
            <person name="Clum A."/>
            <person name="Lindquist E."/>
            <person name="Daum C."/>
            <person name="Ramamoorthy G.K."/>
            <person name="Gryganskyi A."/>
            <person name="Culley D."/>
            <person name="Magnuson J.K."/>
            <person name="James T.Y."/>
            <person name="O'Malley M.A."/>
            <person name="Stajich J.E."/>
            <person name="Spatafora J.W."/>
            <person name="Visel A."/>
            <person name="Grigoriev I.V."/>
        </authorList>
    </citation>
    <scope>NUCLEOTIDE SEQUENCE [LARGE SCALE GENOMIC DNA]</scope>
    <source>
        <strain evidence="2 3">CBS 129021</strain>
    </source>
</reference>
<dbReference type="OrthoDB" id="5423067at2759"/>
<dbReference type="RefSeq" id="XP_040721597.1">
    <property type="nucleotide sequence ID" value="XM_040857917.1"/>
</dbReference>
<keyword evidence="3" id="KW-1185">Reference proteome</keyword>
<feature type="compositionally biased region" description="Polar residues" evidence="1">
    <location>
        <begin position="62"/>
        <end position="74"/>
    </location>
</feature>
<dbReference type="GeneID" id="63774129"/>
<evidence type="ECO:0000256" key="1">
    <source>
        <dbReference type="SAM" id="MobiDB-lite"/>
    </source>
</evidence>
<evidence type="ECO:0000313" key="2">
    <source>
        <dbReference type="EMBL" id="ORY72005.1"/>
    </source>
</evidence>
<feature type="compositionally biased region" description="Acidic residues" evidence="1">
    <location>
        <begin position="38"/>
        <end position="47"/>
    </location>
</feature>
<evidence type="ECO:0000313" key="3">
    <source>
        <dbReference type="Proteomes" id="UP000193689"/>
    </source>
</evidence>
<dbReference type="AlphaFoldDB" id="A0A1Y2EME9"/>